<gene>
    <name evidence="1" type="ORF">RF819_00500</name>
</gene>
<comment type="caution">
    <text evidence="1">The sequence shown here is derived from an EMBL/GenBank/DDBJ whole genome shotgun (WGS) entry which is preliminary data.</text>
</comment>
<dbReference type="Proteomes" id="UP000190750">
    <property type="component" value="Unassembled WGS sequence"/>
</dbReference>
<dbReference type="STRING" id="28066.RF819_00500"/>
<dbReference type="AlphaFoldDB" id="A0A1T1AN18"/>
<organism evidence="1 2">
    <name type="scientific">Rhodoferax fermentans</name>
    <dbReference type="NCBI Taxonomy" id="28066"/>
    <lineage>
        <taxon>Bacteria</taxon>
        <taxon>Pseudomonadati</taxon>
        <taxon>Pseudomonadota</taxon>
        <taxon>Betaproteobacteria</taxon>
        <taxon>Burkholderiales</taxon>
        <taxon>Comamonadaceae</taxon>
        <taxon>Rhodoferax</taxon>
    </lineage>
</organism>
<dbReference type="EMBL" id="MTJN01000002">
    <property type="protein sequence ID" value="OOV05385.1"/>
    <property type="molecule type" value="Genomic_DNA"/>
</dbReference>
<keyword evidence="2" id="KW-1185">Reference proteome</keyword>
<sequence>MKKSTKTEIVIPTWAGSTGPGYWGDRDYSAYDDQSSSFWVSLRGVLPGDRHNDMNDVCRAVSDIGLYVYATVASTVSIDLRLHDVSSMTLRECELRIKVMKRLLVKGKVYPCSDFARDTNVHAELTKAVAALGIKRAMIHHDINEPETFELEGLALKRISDCVDDRLNRMNLRQVA</sequence>
<reference evidence="1 2" key="1">
    <citation type="submission" date="2017-01" db="EMBL/GenBank/DDBJ databases">
        <title>Genome sequencing of Rhodoferax fermentans JCM 7819.</title>
        <authorList>
            <person name="Kim Y.J."/>
            <person name="Farh M.E.-A."/>
            <person name="Yang D.-C."/>
        </authorList>
    </citation>
    <scope>NUCLEOTIDE SEQUENCE [LARGE SCALE GENOMIC DNA]</scope>
    <source>
        <strain evidence="1 2">JCM 7819</strain>
    </source>
</reference>
<proteinExistence type="predicted"/>
<name>A0A1T1AN18_RHOFE</name>
<accession>A0A1T1AN18</accession>
<evidence type="ECO:0000313" key="1">
    <source>
        <dbReference type="EMBL" id="OOV05385.1"/>
    </source>
</evidence>
<protein>
    <submittedName>
        <fullName evidence="1">Uncharacterized protein</fullName>
    </submittedName>
</protein>
<evidence type="ECO:0000313" key="2">
    <source>
        <dbReference type="Proteomes" id="UP000190750"/>
    </source>
</evidence>